<keyword evidence="7" id="KW-1185">Reference proteome</keyword>
<keyword evidence="1" id="KW-0479">Metal-binding</keyword>
<evidence type="ECO:0000256" key="1">
    <source>
        <dbReference type="ARBA" id="ARBA00022723"/>
    </source>
</evidence>
<keyword evidence="2 6" id="KW-0378">Hydrolase</keyword>
<dbReference type="Pfam" id="PF22039">
    <property type="entry name" value="HUTI_composite_bact"/>
    <property type="match status" value="1"/>
</dbReference>
<dbReference type="Proteomes" id="UP000176204">
    <property type="component" value="Chromosome I"/>
</dbReference>
<organism evidence="6 7">
    <name type="scientific">Akkermansia glycaniphila</name>
    <dbReference type="NCBI Taxonomy" id="1679444"/>
    <lineage>
        <taxon>Bacteria</taxon>
        <taxon>Pseudomonadati</taxon>
        <taxon>Verrucomicrobiota</taxon>
        <taxon>Verrucomicrobiia</taxon>
        <taxon>Verrucomicrobiales</taxon>
        <taxon>Akkermansiaceae</taxon>
        <taxon>Akkermansia</taxon>
    </lineage>
</organism>
<keyword evidence="3" id="KW-0862">Zinc</keyword>
<dbReference type="InterPro" id="IPR011059">
    <property type="entry name" value="Metal-dep_hydrolase_composite"/>
</dbReference>
<dbReference type="GO" id="GO:0046872">
    <property type="term" value="F:metal ion binding"/>
    <property type="evidence" value="ECO:0007669"/>
    <property type="project" value="UniProtKB-KW"/>
</dbReference>
<accession>A0A1C7PBQ2</accession>
<dbReference type="PATRIC" id="fig|1679444.3.peg.839"/>
<dbReference type="PANTHER" id="PTHR43794">
    <property type="entry name" value="AMINOHYDROLASE SSNA-RELATED"/>
    <property type="match status" value="1"/>
</dbReference>
<evidence type="ECO:0000259" key="4">
    <source>
        <dbReference type="Pfam" id="PF01979"/>
    </source>
</evidence>
<evidence type="ECO:0000256" key="2">
    <source>
        <dbReference type="ARBA" id="ARBA00022801"/>
    </source>
</evidence>
<dbReference type="Gene3D" id="2.30.40.10">
    <property type="entry name" value="Urease, subunit C, domain 1"/>
    <property type="match status" value="1"/>
</dbReference>
<dbReference type="SUPFAM" id="SSF51556">
    <property type="entry name" value="Metallo-dependent hydrolases"/>
    <property type="match status" value="1"/>
</dbReference>
<dbReference type="Pfam" id="PF01979">
    <property type="entry name" value="Amidohydro_1"/>
    <property type="match status" value="1"/>
</dbReference>
<dbReference type="RefSeq" id="WP_067776490.1">
    <property type="nucleotide sequence ID" value="NZ_LIGX01000028.1"/>
</dbReference>
<dbReference type="Gene3D" id="3.20.20.140">
    <property type="entry name" value="Metal-dependent hydrolases"/>
    <property type="match status" value="1"/>
</dbReference>
<reference evidence="7" key="1">
    <citation type="submission" date="2016-09" db="EMBL/GenBank/DDBJ databases">
        <authorList>
            <person name="Koehorst J."/>
        </authorList>
    </citation>
    <scope>NUCLEOTIDE SEQUENCE [LARGE SCALE GENOMIC DNA]</scope>
</reference>
<dbReference type="FunFam" id="3.20.20.140:FF:000014">
    <property type="entry name" value="5-methylthioadenosine/S-adenosylhomocysteine deaminase"/>
    <property type="match status" value="1"/>
</dbReference>
<dbReference type="InterPro" id="IPR050287">
    <property type="entry name" value="MTA/SAH_deaminase"/>
</dbReference>
<protein>
    <submittedName>
        <fullName evidence="6">Metal-dependent hydrolase</fullName>
    </submittedName>
</protein>
<dbReference type="GO" id="GO:0016814">
    <property type="term" value="F:hydrolase activity, acting on carbon-nitrogen (but not peptide) bonds, in cyclic amidines"/>
    <property type="evidence" value="ECO:0007669"/>
    <property type="project" value="UniProtKB-ARBA"/>
</dbReference>
<dbReference type="CDD" id="cd01298">
    <property type="entry name" value="ATZ_TRZ_like"/>
    <property type="match status" value="1"/>
</dbReference>
<evidence type="ECO:0000313" key="7">
    <source>
        <dbReference type="Proteomes" id="UP000176204"/>
    </source>
</evidence>
<dbReference type="InterPro" id="IPR032466">
    <property type="entry name" value="Metal_Hydrolase"/>
</dbReference>
<dbReference type="OrthoDB" id="9807210at2"/>
<proteinExistence type="predicted"/>
<dbReference type="AlphaFoldDB" id="A0A1C7PBQ2"/>
<name>A0A1C7PBQ2_9BACT</name>
<dbReference type="SUPFAM" id="SSF51338">
    <property type="entry name" value="Composite domain of metallo-dependent hydrolases"/>
    <property type="match status" value="1"/>
</dbReference>
<evidence type="ECO:0000256" key="3">
    <source>
        <dbReference type="ARBA" id="ARBA00022833"/>
    </source>
</evidence>
<dbReference type="EMBL" id="LT629973">
    <property type="protein sequence ID" value="SEH76080.1"/>
    <property type="molecule type" value="Genomic_DNA"/>
</dbReference>
<dbReference type="STRING" id="1679444.PYTT_0518"/>
<dbReference type="InterPro" id="IPR054418">
    <property type="entry name" value="MQNX/HUTI_composite_N"/>
</dbReference>
<dbReference type="KEGG" id="agl:PYTT_0518"/>
<dbReference type="GO" id="GO:0019239">
    <property type="term" value="F:deaminase activity"/>
    <property type="evidence" value="ECO:0007669"/>
    <property type="project" value="UniProtKB-ARBA"/>
</dbReference>
<evidence type="ECO:0000313" key="6">
    <source>
        <dbReference type="EMBL" id="SEH76080.1"/>
    </source>
</evidence>
<feature type="domain" description="Amidohydrolase-related" evidence="4">
    <location>
        <begin position="62"/>
        <end position="409"/>
    </location>
</feature>
<dbReference type="InterPro" id="IPR006680">
    <property type="entry name" value="Amidohydro-rel"/>
</dbReference>
<feature type="domain" description="Aminodeoxyfutalosine deaminase/Imidazolonepropionase-like composite" evidence="5">
    <location>
        <begin position="27"/>
        <end position="49"/>
    </location>
</feature>
<evidence type="ECO:0000259" key="5">
    <source>
        <dbReference type="Pfam" id="PF22039"/>
    </source>
</evidence>
<gene>
    <name evidence="6" type="ORF">PYTT_0518</name>
</gene>
<sequence length="440" mass="47908">MKQTCDTIFTAAFVVTQNETRTVIPQGAIAVSGNRIAAVGPASDIASAWEAGETVSLDNAALMPGLINGHTHIPMSALRGYSDDKNLMDWLTKDIFPIEAHLTPEIIRTASEFSCAEMMRTGTTAFYDMYMHERSVFQAADRMGMRAVMGESMTHFFPGLSAASEQELRDLILALAEEWKGHPRIKGAIVPHAIYTTGPDFLQRCRALADELGWQFGMHLSETSGETERCLKQHGQRPVEYCRSLGILRPDTTLFHMVDTDGEDLDTIAEAGCAIVHNPASNMKLTSGAAPIEAMLSRGIPVGLGTDGPASNNSQNMVREMYLCSLLQKLDTMDPTALPAQTALDMATRGSARALHWEGLGTIEPGSIADFVALGLDEPNMQPVHNIVSNIVYAATGLENRLTVVDGRILYREGRYLSCDYEALKGEIAAIRQWIASKAS</sequence>
<dbReference type="PANTHER" id="PTHR43794:SF11">
    <property type="entry name" value="AMIDOHYDROLASE-RELATED DOMAIN-CONTAINING PROTEIN"/>
    <property type="match status" value="1"/>
</dbReference>